<dbReference type="GO" id="GO:0051537">
    <property type="term" value="F:2 iron, 2 sulfur cluster binding"/>
    <property type="evidence" value="ECO:0007669"/>
    <property type="project" value="UniProtKB-KW"/>
</dbReference>
<evidence type="ECO:0000256" key="11">
    <source>
        <dbReference type="PIRSR" id="PIRSR006816-1"/>
    </source>
</evidence>
<dbReference type="RefSeq" id="WP_321536157.1">
    <property type="nucleotide sequence ID" value="NZ_JARGDL010000013.1"/>
</dbReference>
<proteinExistence type="inferred from homology"/>
<dbReference type="PANTHER" id="PTHR43513">
    <property type="entry name" value="DIHYDROOROTATE DEHYDROGENASE B (NAD(+)), ELECTRON TRANSFER SUBUNIT"/>
    <property type="match status" value="1"/>
</dbReference>
<dbReference type="InterPro" id="IPR037117">
    <property type="entry name" value="Dihydroorotate_DH_ele_sf"/>
</dbReference>
<keyword evidence="2" id="KW-0813">Transport</keyword>
<comment type="similarity">
    <text evidence="1">Belongs to the PyrK family.</text>
</comment>
<dbReference type="AlphaFoldDB" id="A0AAE3NWR6"/>
<dbReference type="Pfam" id="PF10418">
    <property type="entry name" value="DHODB_Fe-S_bind"/>
    <property type="match status" value="1"/>
</dbReference>
<feature type="domain" description="FAD-binding FR-type" evidence="13">
    <location>
        <begin position="1"/>
        <end position="99"/>
    </location>
</feature>
<organism evidence="14 15">
    <name type="scientific">Stygiobacter electus</name>
    <dbReference type="NCBI Taxonomy" id="3032292"/>
    <lineage>
        <taxon>Bacteria</taxon>
        <taxon>Pseudomonadati</taxon>
        <taxon>Ignavibacteriota</taxon>
        <taxon>Ignavibacteria</taxon>
        <taxon>Ignavibacteriales</taxon>
        <taxon>Melioribacteraceae</taxon>
        <taxon>Stygiobacter</taxon>
    </lineage>
</organism>
<dbReference type="GO" id="GO:0006221">
    <property type="term" value="P:pyrimidine nucleotide biosynthetic process"/>
    <property type="evidence" value="ECO:0007669"/>
    <property type="project" value="InterPro"/>
</dbReference>
<evidence type="ECO:0000256" key="7">
    <source>
        <dbReference type="ARBA" id="ARBA00022982"/>
    </source>
</evidence>
<dbReference type="InterPro" id="IPR012165">
    <property type="entry name" value="Cyt_c3_hydrogenase_gsu"/>
</dbReference>
<evidence type="ECO:0000313" key="15">
    <source>
        <dbReference type="Proteomes" id="UP001221302"/>
    </source>
</evidence>
<keyword evidence="6 11" id="KW-0274">FAD</keyword>
<dbReference type="Proteomes" id="UP001221302">
    <property type="component" value="Unassembled WGS sequence"/>
</dbReference>
<dbReference type="CDD" id="cd06218">
    <property type="entry name" value="DHOD_e_trans"/>
    <property type="match status" value="1"/>
</dbReference>
<dbReference type="Gene3D" id="2.10.240.10">
    <property type="entry name" value="Dihydroorotate dehydrogenase, electron transfer subunit"/>
    <property type="match status" value="1"/>
</dbReference>
<evidence type="ECO:0000313" key="14">
    <source>
        <dbReference type="EMBL" id="MDF1612386.1"/>
    </source>
</evidence>
<comment type="cofactor">
    <cofactor evidence="10">
        <name>[2Fe-2S] cluster</name>
        <dbReference type="ChEBI" id="CHEBI:190135"/>
    </cofactor>
</comment>
<dbReference type="GO" id="GO:0050660">
    <property type="term" value="F:flavin adenine dinucleotide binding"/>
    <property type="evidence" value="ECO:0007669"/>
    <property type="project" value="InterPro"/>
</dbReference>
<dbReference type="InterPro" id="IPR019480">
    <property type="entry name" value="Dihydroorotate_DH_Fe-S-bd"/>
</dbReference>
<comment type="cofactor">
    <cofactor evidence="11">
        <name>FAD</name>
        <dbReference type="ChEBI" id="CHEBI:57692"/>
    </cofactor>
    <text evidence="11">Binds 1 FAD per subunit.</text>
</comment>
<feature type="binding site" evidence="12">
    <location>
        <position position="224"/>
    </location>
    <ligand>
        <name>[2Fe-2S] cluster</name>
        <dbReference type="ChEBI" id="CHEBI:190135"/>
    </ligand>
</feature>
<evidence type="ECO:0000256" key="3">
    <source>
        <dbReference type="ARBA" id="ARBA00022630"/>
    </source>
</evidence>
<dbReference type="InterPro" id="IPR050353">
    <property type="entry name" value="PyrK_electron_transfer"/>
</dbReference>
<evidence type="ECO:0000256" key="2">
    <source>
        <dbReference type="ARBA" id="ARBA00022448"/>
    </source>
</evidence>
<keyword evidence="9 12" id="KW-0411">Iron-sulfur</keyword>
<feature type="binding site" evidence="12">
    <location>
        <position position="221"/>
    </location>
    <ligand>
        <name>[2Fe-2S] cluster</name>
        <dbReference type="ChEBI" id="CHEBI:190135"/>
    </ligand>
</feature>
<evidence type="ECO:0000256" key="4">
    <source>
        <dbReference type="ARBA" id="ARBA00022714"/>
    </source>
</evidence>
<dbReference type="PROSITE" id="PS51384">
    <property type="entry name" value="FAD_FR"/>
    <property type="match status" value="1"/>
</dbReference>
<evidence type="ECO:0000256" key="10">
    <source>
        <dbReference type="ARBA" id="ARBA00034078"/>
    </source>
</evidence>
<dbReference type="PANTHER" id="PTHR43513:SF3">
    <property type="entry name" value="DIHYDROOROTATE DEHYDROGENASE B (NAD(+)), ELECTRON TRANSFER SUBUNIT-RELATED"/>
    <property type="match status" value="1"/>
</dbReference>
<dbReference type="InterPro" id="IPR039261">
    <property type="entry name" value="FNR_nucleotide-bd"/>
</dbReference>
<dbReference type="InterPro" id="IPR017938">
    <property type="entry name" value="Riboflavin_synthase-like_b-brl"/>
</dbReference>
<feature type="binding site" evidence="12">
    <location>
        <position position="237"/>
    </location>
    <ligand>
        <name>[2Fe-2S] cluster</name>
        <dbReference type="ChEBI" id="CHEBI:190135"/>
    </ligand>
</feature>
<feature type="binding site" evidence="11">
    <location>
        <begin position="52"/>
        <end position="55"/>
    </location>
    <ligand>
        <name>FAD</name>
        <dbReference type="ChEBI" id="CHEBI:57692"/>
    </ligand>
</feature>
<evidence type="ECO:0000256" key="5">
    <source>
        <dbReference type="ARBA" id="ARBA00022723"/>
    </source>
</evidence>
<evidence type="ECO:0000259" key="13">
    <source>
        <dbReference type="PROSITE" id="PS51384"/>
    </source>
</evidence>
<accession>A0AAE3NWR6</accession>
<comment type="caution">
    <text evidence="14">The sequence shown here is derived from an EMBL/GenBank/DDBJ whole genome shotgun (WGS) entry which is preliminary data.</text>
</comment>
<dbReference type="SUPFAM" id="SSF52343">
    <property type="entry name" value="Ferredoxin reductase-like, C-terminal NADP-linked domain"/>
    <property type="match status" value="1"/>
</dbReference>
<dbReference type="PIRSF" id="PIRSF006816">
    <property type="entry name" value="Cyc3_hyd_g"/>
    <property type="match status" value="1"/>
</dbReference>
<evidence type="ECO:0000256" key="6">
    <source>
        <dbReference type="ARBA" id="ARBA00022827"/>
    </source>
</evidence>
<evidence type="ECO:0000256" key="8">
    <source>
        <dbReference type="ARBA" id="ARBA00023004"/>
    </source>
</evidence>
<evidence type="ECO:0000256" key="12">
    <source>
        <dbReference type="PIRSR" id="PIRSR006816-2"/>
    </source>
</evidence>
<reference evidence="14" key="1">
    <citation type="submission" date="2023-03" db="EMBL/GenBank/DDBJ databases">
        <title>Stygiobacter electus gen. nov., sp. nov., facultatively anaerobic thermotolerant bacterium of the class Ignavibacteria from a well of Yessentuki mineral water deposit.</title>
        <authorList>
            <person name="Podosokorskaya O.A."/>
            <person name="Elcheninov A.G."/>
            <person name="Petrova N.F."/>
            <person name="Zavarzina D.G."/>
            <person name="Kublanov I.V."/>
            <person name="Merkel A.Y."/>
        </authorList>
    </citation>
    <scope>NUCLEOTIDE SEQUENCE</scope>
    <source>
        <strain evidence="14">09-Me</strain>
    </source>
</reference>
<dbReference type="SUPFAM" id="SSF63380">
    <property type="entry name" value="Riboflavin synthase domain-like"/>
    <property type="match status" value="1"/>
</dbReference>
<evidence type="ECO:0000256" key="1">
    <source>
        <dbReference type="ARBA" id="ARBA00006422"/>
    </source>
</evidence>
<dbReference type="Gene3D" id="2.40.30.10">
    <property type="entry name" value="Translation factors"/>
    <property type="match status" value="1"/>
</dbReference>
<dbReference type="InterPro" id="IPR017927">
    <property type="entry name" value="FAD-bd_FR_type"/>
</dbReference>
<gene>
    <name evidence="14" type="ORF">P0M35_09505</name>
</gene>
<keyword evidence="7" id="KW-0249">Electron transport</keyword>
<keyword evidence="15" id="KW-1185">Reference proteome</keyword>
<dbReference type="Gene3D" id="3.40.50.80">
    <property type="entry name" value="Nucleotide-binding domain of ferredoxin-NADP reductase (FNR) module"/>
    <property type="match status" value="1"/>
</dbReference>
<keyword evidence="3 11" id="KW-0285">Flavoprotein</keyword>
<protein>
    <submittedName>
        <fullName evidence="14">Dihydroorotate dehydrogenase electron transfer subunit</fullName>
    </submittedName>
</protein>
<dbReference type="GO" id="GO:0046872">
    <property type="term" value="F:metal ion binding"/>
    <property type="evidence" value="ECO:0007669"/>
    <property type="project" value="UniProtKB-KW"/>
</dbReference>
<feature type="binding site" evidence="12">
    <location>
        <position position="216"/>
    </location>
    <ligand>
        <name>[2Fe-2S] cluster</name>
        <dbReference type="ChEBI" id="CHEBI:190135"/>
    </ligand>
</feature>
<dbReference type="EMBL" id="JARGDL010000013">
    <property type="protein sequence ID" value="MDF1612386.1"/>
    <property type="molecule type" value="Genomic_DNA"/>
</dbReference>
<keyword evidence="5 12" id="KW-0479">Metal-binding</keyword>
<name>A0AAE3NWR6_9BACT</name>
<comment type="cofactor">
    <cofactor evidence="12">
        <name>[2Fe-2S] cluster</name>
        <dbReference type="ChEBI" id="CHEBI:190135"/>
    </cofactor>
    <text evidence="12">Binds 1 [2Fe-2S] cluster per subunit.</text>
</comment>
<sequence length="250" mass="27894">MHIEKTIVQFVEKVKPNIFLLKVLAKNISSKATAGQFCNIKVSETDFPLLRRPFSIHNIENESVYFLFDIHGEGTKILSNKKVGDKIDIIGPLGNGFNIDDNYETIFLVAGGIGVAPFPFLTKSLTNKKIITFYGARNKDYIYDKNLINVKYSTDDGSYGFHGNVIELLEKEIGKNDFHNIKIYGCGPTPMLKALQKFSLENKIDCELSVESAMACGFGICQGCPIETTDNSYKLICKDGPVFNSKEIIL</sequence>
<evidence type="ECO:0000256" key="9">
    <source>
        <dbReference type="ARBA" id="ARBA00023014"/>
    </source>
</evidence>
<feature type="binding site" evidence="11">
    <location>
        <begin position="74"/>
        <end position="75"/>
    </location>
    <ligand>
        <name>FAD</name>
        <dbReference type="ChEBI" id="CHEBI:57692"/>
    </ligand>
</feature>
<dbReference type="GO" id="GO:0016491">
    <property type="term" value="F:oxidoreductase activity"/>
    <property type="evidence" value="ECO:0007669"/>
    <property type="project" value="InterPro"/>
</dbReference>
<keyword evidence="4 12" id="KW-0001">2Fe-2S</keyword>
<keyword evidence="8 12" id="KW-0408">Iron</keyword>